<dbReference type="PATRIC" id="fig|1121307.3.peg.1198"/>
<accession>A0A0J8DB99</accession>
<protein>
    <recommendedName>
        <fullName evidence="4">Phage transcriptional regulator, RinA family</fullName>
    </recommendedName>
</protein>
<comment type="caution">
    <text evidence="2">The sequence shown here is derived from an EMBL/GenBank/DDBJ whole genome shotgun (WGS) entry which is preliminary data.</text>
</comment>
<proteinExistence type="predicted"/>
<sequence length="169" mass="20333">MNNELFRKVEARLYDMYKKIKMINCLKRECESLQEHADMIMKDIKRSNISIEAEMYLGIDYSSINVQTSHNGDSYMDRELIAAITRLENEWRYVRRKLIKKHEKIREIERSILTLKNNIEMLSEENKRFIELKYGDKRSIPEIADMLNMGRTTAYRKREELISDIAQWC</sequence>
<dbReference type="SUPFAM" id="SSF88659">
    <property type="entry name" value="Sigma3 and sigma4 domains of RNA polymerase sigma factors"/>
    <property type="match status" value="1"/>
</dbReference>
<dbReference type="STRING" id="1121307.CLCY_2c03410"/>
<dbReference type="EMBL" id="LFVU01000027">
    <property type="protein sequence ID" value="KMT21579.1"/>
    <property type="molecule type" value="Genomic_DNA"/>
</dbReference>
<dbReference type="AlphaFoldDB" id="A0A0J8DB99"/>
<dbReference type="InterPro" id="IPR013324">
    <property type="entry name" value="RNA_pol_sigma_r3/r4-like"/>
</dbReference>
<reference evidence="2 3" key="1">
    <citation type="submission" date="2015-06" db="EMBL/GenBank/DDBJ databases">
        <title>Draft genome sequence of the purine-degrading Clostridium cylindrosporum HC-1 (DSM 605).</title>
        <authorList>
            <person name="Poehlein A."/>
            <person name="Schiel-Bengelsdorf B."/>
            <person name="Bengelsdorf F."/>
            <person name="Daniel R."/>
            <person name="Duerre P."/>
        </authorList>
    </citation>
    <scope>NUCLEOTIDE SEQUENCE [LARGE SCALE GENOMIC DNA]</scope>
    <source>
        <strain evidence="2 3">DSM 605</strain>
    </source>
</reference>
<keyword evidence="1" id="KW-0175">Coiled coil</keyword>
<evidence type="ECO:0000313" key="3">
    <source>
        <dbReference type="Proteomes" id="UP000036756"/>
    </source>
</evidence>
<evidence type="ECO:0000313" key="2">
    <source>
        <dbReference type="EMBL" id="KMT21579.1"/>
    </source>
</evidence>
<dbReference type="RefSeq" id="WP_048571003.1">
    <property type="nucleotide sequence ID" value="NZ_LFVU01000027.1"/>
</dbReference>
<organism evidence="2 3">
    <name type="scientific">Clostridium cylindrosporum DSM 605</name>
    <dbReference type="NCBI Taxonomy" id="1121307"/>
    <lineage>
        <taxon>Bacteria</taxon>
        <taxon>Bacillati</taxon>
        <taxon>Bacillota</taxon>
        <taxon>Clostridia</taxon>
        <taxon>Eubacteriales</taxon>
        <taxon>Clostridiaceae</taxon>
        <taxon>Clostridium</taxon>
    </lineage>
</organism>
<name>A0A0J8DB99_CLOCY</name>
<dbReference type="OrthoDB" id="1935035at2"/>
<evidence type="ECO:0008006" key="4">
    <source>
        <dbReference type="Google" id="ProtNLM"/>
    </source>
</evidence>
<keyword evidence="3" id="KW-1185">Reference proteome</keyword>
<evidence type="ECO:0000256" key="1">
    <source>
        <dbReference type="SAM" id="Coils"/>
    </source>
</evidence>
<gene>
    <name evidence="2" type="ORF">CLCY_2c03410</name>
</gene>
<dbReference type="Proteomes" id="UP000036756">
    <property type="component" value="Unassembled WGS sequence"/>
</dbReference>
<feature type="coiled-coil region" evidence="1">
    <location>
        <begin position="105"/>
        <end position="132"/>
    </location>
</feature>